<gene>
    <name evidence="3" type="ORF">GNZ12_38040</name>
</gene>
<organism evidence="3 4">
    <name type="scientific">Paraburkholderia solitsugae</name>
    <dbReference type="NCBI Taxonomy" id="2675748"/>
    <lineage>
        <taxon>Bacteria</taxon>
        <taxon>Pseudomonadati</taxon>
        <taxon>Pseudomonadota</taxon>
        <taxon>Betaproteobacteria</taxon>
        <taxon>Burkholderiales</taxon>
        <taxon>Burkholderiaceae</taxon>
        <taxon>Paraburkholderia</taxon>
    </lineage>
</organism>
<dbReference type="InterPro" id="IPR025110">
    <property type="entry name" value="AMP-bd_C"/>
</dbReference>
<reference evidence="3 4" key="1">
    <citation type="submission" date="2019-11" db="EMBL/GenBank/DDBJ databases">
        <title>Metabolism of dissolved organic matter in forest soils.</title>
        <authorList>
            <person name="Cyle K.T."/>
            <person name="Wilhelm R.C."/>
            <person name="Martinez C.E."/>
        </authorList>
    </citation>
    <scope>NUCLEOTIDE SEQUENCE [LARGE SCALE GENOMIC DNA]</scope>
    <source>
        <strain evidence="3 4">1N</strain>
    </source>
</reference>
<keyword evidence="4" id="KW-1185">Reference proteome</keyword>
<dbReference type="PANTHER" id="PTHR43767:SF1">
    <property type="entry name" value="NONRIBOSOMAL PEPTIDE SYNTHASE PES1 (EUROFUNG)-RELATED"/>
    <property type="match status" value="1"/>
</dbReference>
<dbReference type="InterPro" id="IPR050237">
    <property type="entry name" value="ATP-dep_AMP-bd_enzyme"/>
</dbReference>
<dbReference type="InterPro" id="IPR042099">
    <property type="entry name" value="ANL_N_sf"/>
</dbReference>
<name>A0ABX2C1S7_9BURK</name>
<evidence type="ECO:0000313" key="4">
    <source>
        <dbReference type="Proteomes" id="UP000652198"/>
    </source>
</evidence>
<dbReference type="Proteomes" id="UP000652198">
    <property type="component" value="Unassembled WGS sequence"/>
</dbReference>
<dbReference type="PANTHER" id="PTHR43767">
    <property type="entry name" value="LONG-CHAIN-FATTY-ACID--COA LIGASE"/>
    <property type="match status" value="1"/>
</dbReference>
<dbReference type="Pfam" id="PF13193">
    <property type="entry name" value="AMP-binding_C"/>
    <property type="match status" value="1"/>
</dbReference>
<dbReference type="InterPro" id="IPR000873">
    <property type="entry name" value="AMP-dep_synth/lig_dom"/>
</dbReference>
<dbReference type="Gene3D" id="3.40.50.12780">
    <property type="entry name" value="N-terminal domain of ligase-like"/>
    <property type="match status" value="1"/>
</dbReference>
<dbReference type="PROSITE" id="PS00455">
    <property type="entry name" value="AMP_BINDING"/>
    <property type="match status" value="1"/>
</dbReference>
<protein>
    <submittedName>
        <fullName evidence="3">AMP-binding protein</fullName>
    </submittedName>
</protein>
<dbReference type="SUPFAM" id="SSF56801">
    <property type="entry name" value="Acetyl-CoA synthetase-like"/>
    <property type="match status" value="1"/>
</dbReference>
<dbReference type="InterPro" id="IPR045851">
    <property type="entry name" value="AMP-bd_C_sf"/>
</dbReference>
<evidence type="ECO:0000313" key="3">
    <source>
        <dbReference type="EMBL" id="NPT47002.1"/>
    </source>
</evidence>
<dbReference type="Pfam" id="PF00501">
    <property type="entry name" value="AMP-binding"/>
    <property type="match status" value="1"/>
</dbReference>
<dbReference type="EMBL" id="WOEY01000152">
    <property type="protein sequence ID" value="NPT47002.1"/>
    <property type="molecule type" value="Genomic_DNA"/>
</dbReference>
<sequence length="539" mass="58486">MMRIDMQANPVTERISAVAARRMQRGREIVAELKTLAGRTYTGLLRERAQQRLAQRALVYRGRTMTYAELLDAVDGARQVLRERGVGEQQVVALLMNNSDHYMVWYLAALGLGAVAVPLNNRLVAGELAFILEHSQSVLTITEPAFATVLGQVREAHGLAVPDLVVDVETPVTLAGARRYQEEPDVGASAPAAFYYTSGTTGKPKGVVHTHASLMADAMQSPGAWEYDHDRARLLAVTPLFHIAAHTCFFPVLFVGGTLYIDNYGTERAIDLIRRESITALFAVPSILMLMVDKARVLGVILDSVRTLDFGAAPMTIARLGEVQALFPNAALVHGMGQTESGGTLVTLPGDVAMERAGSVGLPMAGVEVAIFDGDDREVPRGQVGELVARGPNVMLGYLRDEAATAATLRNGWLHTGDLGYQSEEGLITLVDRKKDMIIRGGENIYSCEVEQVLLKHPLVKAAAVVGQLDALFGEQVCAFVSTDPELRPPSVDELLAHCRGRLADYKVPVTFRFIEEMPLTSTGKIMKGELRAMLTATE</sequence>
<accession>A0ABX2C1S7</accession>
<comment type="caution">
    <text evidence="3">The sequence shown here is derived from an EMBL/GenBank/DDBJ whole genome shotgun (WGS) entry which is preliminary data.</text>
</comment>
<dbReference type="Gene3D" id="3.30.300.30">
    <property type="match status" value="1"/>
</dbReference>
<feature type="domain" description="AMP-binding enzyme C-terminal" evidence="2">
    <location>
        <begin position="449"/>
        <end position="525"/>
    </location>
</feature>
<evidence type="ECO:0000259" key="2">
    <source>
        <dbReference type="Pfam" id="PF13193"/>
    </source>
</evidence>
<evidence type="ECO:0000259" key="1">
    <source>
        <dbReference type="Pfam" id="PF00501"/>
    </source>
</evidence>
<dbReference type="InterPro" id="IPR020845">
    <property type="entry name" value="AMP-binding_CS"/>
</dbReference>
<feature type="domain" description="AMP-dependent synthetase/ligase" evidence="1">
    <location>
        <begin position="46"/>
        <end position="399"/>
    </location>
</feature>
<proteinExistence type="predicted"/>